<dbReference type="GeneID" id="16512498"/>
<organism evidence="2 3">
    <name type="scientific">Pandoravirus dulcis</name>
    <dbReference type="NCBI Taxonomy" id="1349409"/>
    <lineage>
        <taxon>Viruses</taxon>
        <taxon>Pandoravirus</taxon>
    </lineage>
</organism>
<dbReference type="InterPro" id="IPR036047">
    <property type="entry name" value="F-box-like_dom_sf"/>
</dbReference>
<accession>S4VXA7</accession>
<feature type="region of interest" description="Disordered" evidence="1">
    <location>
        <begin position="194"/>
        <end position="225"/>
    </location>
</feature>
<proteinExistence type="predicted"/>
<gene>
    <name evidence="2" type="ORF">pdul_cds_595</name>
</gene>
<protein>
    <submittedName>
        <fullName evidence="2">F-box domain containing protein</fullName>
    </submittedName>
</protein>
<dbReference type="RefSeq" id="YP_008319385.1">
    <property type="nucleotide sequence ID" value="NC_021858.1"/>
</dbReference>
<name>S4VXA7_9VIRU</name>
<evidence type="ECO:0000313" key="2">
    <source>
        <dbReference type="EMBL" id="AGO82716.1"/>
    </source>
</evidence>
<evidence type="ECO:0000256" key="1">
    <source>
        <dbReference type="SAM" id="MobiDB-lite"/>
    </source>
</evidence>
<dbReference type="Proteomes" id="UP000201566">
    <property type="component" value="Segment"/>
</dbReference>
<evidence type="ECO:0000313" key="3">
    <source>
        <dbReference type="Proteomes" id="UP000201566"/>
    </source>
</evidence>
<feature type="region of interest" description="Disordered" evidence="1">
    <location>
        <begin position="1"/>
        <end position="26"/>
    </location>
</feature>
<reference evidence="2 3" key="1">
    <citation type="journal article" date="2013" name="Science">
        <title>Pandoraviruses: amoeba viruses with genomes up to 2.5 Mb reaching that of parasitic eukaryotes.</title>
        <authorList>
            <person name="Philippe N."/>
            <person name="Legendre M."/>
            <person name="Doutre G."/>
            <person name="Coute Y."/>
            <person name="Poirot O."/>
            <person name="Lescot M."/>
            <person name="Arslan D."/>
            <person name="Seltzer V."/>
            <person name="Bertaux L."/>
            <person name="Bruley C."/>
            <person name="Garin J."/>
            <person name="Claverie J.M."/>
            <person name="Abergel C."/>
        </authorList>
    </citation>
    <scope>NUCLEOTIDE SEQUENCE [LARGE SCALE GENOMIC DNA]</scope>
    <source>
        <strain evidence="2">Melbourne</strain>
    </source>
</reference>
<dbReference type="EMBL" id="KC977570">
    <property type="protein sequence ID" value="AGO82716.1"/>
    <property type="molecule type" value="Genomic_DNA"/>
</dbReference>
<dbReference type="SUPFAM" id="SSF81383">
    <property type="entry name" value="F-box domain"/>
    <property type="match status" value="1"/>
</dbReference>
<dbReference type="KEGG" id="vg:16512498"/>
<sequence>MRTTATNSAAAALDTPRLDDESDGVADNGMLGALPAEILVRILNGHESTRRGWKRRARPLLDPRWRFVARAVCRLWRDVIEHPSAEDVAAMGAHPHKRWNQVHQYTPVGCPKWPSGRVVCMTAVADWIRDDPAPWTGDPDSLYTWCRSNARASRKHVVAALLACGAPWAMEQVFDHHWPRLAYVSSRAPVALQPADADDPPALHDHDDDEEDNDGFRASGPASARQVGEYDDWDIDRGGDIEGLVEVLRHLALARGLGDAHRMLCNRFGYEESSAYLSPVIDGGHAQLLGDLIAVGSEMPCYYWSDVIKARDTACLAKLLDLGLPYIPSRHRRSRLPLRQTHGDEPAWIDEAAAAGNVGALALCDARNLPFDANAAFVAAAAANRPCVMQWLWDRQAARQRRARSSDSVEDVPSLDEDAAVVESIVREHFKSKRRETALSWLLDERRWTPRASHPTLNLDALIERACQRRAVRCALMFAERWPHTFFDGGIDRALRILGLCREEPDGLESLLRMLALFDRYAGDPASMGAPNLWAGLFASHPMPAHYAESLARHTAQWARVVYALSINEAPTEQDMSAFWERPDEPCACTRHPLWEHVDGTFGERPDTRTWCDVVARMAPIRRWLRPVALPAATILPDVAQALPRAHRQMIDWLAERRLLSVDDPNAALSHADD</sequence>